<keyword evidence="2 6" id="KW-0378">Hydrolase</keyword>
<comment type="similarity">
    <text evidence="6">Belongs to the pseudouridine-5'-phosphate glycosidase family.</text>
</comment>
<dbReference type="EMBL" id="BOMB01000021">
    <property type="protein sequence ID" value="GID12812.1"/>
    <property type="molecule type" value="Genomic_DNA"/>
</dbReference>
<feature type="binding site" evidence="6">
    <location>
        <begin position="134"/>
        <end position="136"/>
    </location>
    <ligand>
        <name>substrate</name>
    </ligand>
</feature>
<dbReference type="GO" id="GO:0046872">
    <property type="term" value="F:metal ion binding"/>
    <property type="evidence" value="ECO:0007669"/>
    <property type="project" value="UniProtKB-KW"/>
</dbReference>
<dbReference type="PANTHER" id="PTHR42909">
    <property type="entry name" value="ZGC:136858"/>
    <property type="match status" value="1"/>
</dbReference>
<dbReference type="PANTHER" id="PTHR42909:SF1">
    <property type="entry name" value="CARBOHYDRATE KINASE PFKB DOMAIN-CONTAINING PROTEIN"/>
    <property type="match status" value="1"/>
</dbReference>
<dbReference type="GO" id="GO:0016798">
    <property type="term" value="F:hydrolase activity, acting on glycosyl bonds"/>
    <property type="evidence" value="ECO:0007669"/>
    <property type="project" value="UniProtKB-KW"/>
</dbReference>
<feature type="binding site" evidence="6">
    <location>
        <position position="100"/>
    </location>
    <ligand>
        <name>substrate</name>
    </ligand>
</feature>
<keyword evidence="1 6" id="KW-0479">Metal-binding</keyword>
<dbReference type="EC" id="4.2.1.70" evidence="6"/>
<feature type="binding site" evidence="6">
    <location>
        <position position="132"/>
    </location>
    <ligand>
        <name>Mn(2+)</name>
        <dbReference type="ChEBI" id="CHEBI:29035"/>
    </ligand>
</feature>
<dbReference type="SUPFAM" id="SSF110581">
    <property type="entry name" value="Indigoidine synthase A-like"/>
    <property type="match status" value="1"/>
</dbReference>
<dbReference type="InterPro" id="IPR022830">
    <property type="entry name" value="Indigdn_synthA-like"/>
</dbReference>
<dbReference type="Proteomes" id="UP000612808">
    <property type="component" value="Unassembled WGS sequence"/>
</dbReference>
<comment type="subunit">
    <text evidence="6">Homotrimer.</text>
</comment>
<comment type="catalytic activity">
    <reaction evidence="6">
        <text>D-ribose 5-phosphate + uracil = psi-UMP + H2O</text>
        <dbReference type="Rhea" id="RHEA:18337"/>
        <dbReference type="ChEBI" id="CHEBI:15377"/>
        <dbReference type="ChEBI" id="CHEBI:17568"/>
        <dbReference type="ChEBI" id="CHEBI:58380"/>
        <dbReference type="ChEBI" id="CHEBI:78346"/>
        <dbReference type="EC" id="4.2.1.70"/>
    </reaction>
</comment>
<dbReference type="Pfam" id="PF04227">
    <property type="entry name" value="Indigoidine_A"/>
    <property type="match status" value="1"/>
</dbReference>
<dbReference type="AlphaFoldDB" id="A0A8J3J6E6"/>
<keyword evidence="5 6" id="KW-0326">Glycosidase</keyword>
<evidence type="ECO:0000256" key="5">
    <source>
        <dbReference type="ARBA" id="ARBA00023295"/>
    </source>
</evidence>
<dbReference type="GO" id="GO:0046113">
    <property type="term" value="P:nucleobase catabolic process"/>
    <property type="evidence" value="ECO:0007669"/>
    <property type="project" value="UniProtKB-UniRule"/>
</dbReference>
<name>A0A8J3J6E6_9ACTN</name>
<protein>
    <recommendedName>
        <fullName evidence="6">Pseudouridine-5'-phosphate glycosidase</fullName>
        <shortName evidence="6">PsiMP glycosidase</shortName>
        <ecNumber evidence="6">4.2.1.70</ecNumber>
    </recommendedName>
</protein>
<dbReference type="GO" id="GO:0005737">
    <property type="term" value="C:cytoplasm"/>
    <property type="evidence" value="ECO:0007669"/>
    <property type="project" value="TreeGrafter"/>
</dbReference>
<comment type="caution">
    <text evidence="7">The sequence shown here is derived from an EMBL/GenBank/DDBJ whole genome shotgun (WGS) entry which is preliminary data.</text>
</comment>
<feature type="binding site" evidence="6">
    <location>
        <position position="80"/>
    </location>
    <ligand>
        <name>substrate</name>
    </ligand>
</feature>
<evidence type="ECO:0000256" key="4">
    <source>
        <dbReference type="ARBA" id="ARBA00023239"/>
    </source>
</evidence>
<dbReference type="HAMAP" id="MF_01876">
    <property type="entry name" value="PsiMP_glycosidase"/>
    <property type="match status" value="1"/>
</dbReference>
<dbReference type="GO" id="GO:0004730">
    <property type="term" value="F:pseudouridylate synthase activity"/>
    <property type="evidence" value="ECO:0007669"/>
    <property type="project" value="UniProtKB-UniRule"/>
</dbReference>
<keyword evidence="8" id="KW-1185">Reference proteome</keyword>
<evidence type="ECO:0000256" key="2">
    <source>
        <dbReference type="ARBA" id="ARBA00022801"/>
    </source>
</evidence>
<dbReference type="InterPro" id="IPR007342">
    <property type="entry name" value="PsuG"/>
</dbReference>
<accession>A0A8J3J6E6</accession>
<organism evidence="7 8">
    <name type="scientific">Actinocatenispora rupis</name>
    <dbReference type="NCBI Taxonomy" id="519421"/>
    <lineage>
        <taxon>Bacteria</taxon>
        <taxon>Bacillati</taxon>
        <taxon>Actinomycetota</taxon>
        <taxon>Actinomycetes</taxon>
        <taxon>Micromonosporales</taxon>
        <taxon>Micromonosporaceae</taxon>
        <taxon>Actinocatenispora</taxon>
    </lineage>
</organism>
<reference evidence="7" key="1">
    <citation type="submission" date="2021-01" db="EMBL/GenBank/DDBJ databases">
        <title>Whole genome shotgun sequence of Actinocatenispora rupis NBRC 107355.</title>
        <authorList>
            <person name="Komaki H."/>
            <person name="Tamura T."/>
        </authorList>
    </citation>
    <scope>NUCLEOTIDE SEQUENCE</scope>
    <source>
        <strain evidence="7">NBRC 107355</strain>
    </source>
</reference>
<comment type="cofactor">
    <cofactor evidence="6">
        <name>Mn(2+)</name>
        <dbReference type="ChEBI" id="CHEBI:29035"/>
    </cofactor>
    <text evidence="6">Binds 1 Mn(2+) ion per subunit.</text>
</comment>
<evidence type="ECO:0000256" key="3">
    <source>
        <dbReference type="ARBA" id="ARBA00023211"/>
    </source>
</evidence>
<sequence>MGDEVAAALADGRPVVALESTIISHGLPQPDNLRVAREIEATVRAAGAVPATIGMLAGRITVGLDDAALERLANADGVVKLSVRDLAPAAAAGVDGATTVAATSAIAVRAGIGVFATGGLGGVHRAARDSWDESADLTALSRTPICVVCAGVKSILDVPATLERLETLGVTVLGYRTTRFPGFYLTDSGYGLDWQVDSPEQIAAVLAARAGHGVQEGGVLVANPLPADQQIDPELHDRVLRDALAGMAADGVTGHDVTPYLLSYMHEHTGGESLAVNVRIILRNADLAARIAVARTDAH</sequence>
<proteinExistence type="inferred from homology"/>
<evidence type="ECO:0000256" key="6">
    <source>
        <dbReference type="HAMAP-Rule" id="MF_01876"/>
    </source>
</evidence>
<keyword evidence="3 6" id="KW-0464">Manganese</keyword>
<dbReference type="Gene3D" id="3.40.1790.10">
    <property type="entry name" value="Indigoidine synthase domain"/>
    <property type="match status" value="1"/>
</dbReference>
<feature type="active site" description="Proton donor" evidence="6">
    <location>
        <position position="19"/>
    </location>
</feature>
<feature type="active site" description="Nucleophile" evidence="6">
    <location>
        <position position="153"/>
    </location>
</feature>
<keyword evidence="4 6" id="KW-0456">Lyase</keyword>
<evidence type="ECO:0000313" key="8">
    <source>
        <dbReference type="Proteomes" id="UP000612808"/>
    </source>
</evidence>
<evidence type="ECO:0000256" key="1">
    <source>
        <dbReference type="ARBA" id="ARBA00022723"/>
    </source>
</evidence>
<comment type="function">
    <text evidence="6">Catalyzes the reversible cleavage of pseudouridine 5'-phosphate (PsiMP) to ribose 5-phosphate and uracil. Functions biologically in the cleavage direction, as part of a pseudouridine degradation pathway.</text>
</comment>
<gene>
    <name evidence="6 7" type="primary">psuG</name>
    <name evidence="7" type="ORF">Aru02nite_37010</name>
</gene>
<evidence type="ECO:0000313" key="7">
    <source>
        <dbReference type="EMBL" id="GID12812.1"/>
    </source>
</evidence>